<gene>
    <name evidence="2" type="ORF">ACFFGY_16730</name>
</gene>
<dbReference type="PROSITE" id="PS50075">
    <property type="entry name" value="CARRIER"/>
    <property type="match status" value="1"/>
</dbReference>
<dbReference type="Proteomes" id="UP001589865">
    <property type="component" value="Unassembled WGS sequence"/>
</dbReference>
<evidence type="ECO:0000313" key="2">
    <source>
        <dbReference type="EMBL" id="MFC0409899.1"/>
    </source>
</evidence>
<dbReference type="RefSeq" id="WP_377045649.1">
    <property type="nucleotide sequence ID" value="NZ_JBHLUN010000012.1"/>
</dbReference>
<name>A0ABV6JW02_9PROT</name>
<sequence length="85" mass="9512">MTDALPTSRDAMRREIAALLHEEPDVIGDSDDLADLGLDSMRAMTLLLRWNEAAPGLEFSEFAESLTLDHWWSLVEREIAARKAG</sequence>
<dbReference type="Gene3D" id="1.10.1200.10">
    <property type="entry name" value="ACP-like"/>
    <property type="match status" value="1"/>
</dbReference>
<feature type="domain" description="Carrier" evidence="1">
    <location>
        <begin position="3"/>
        <end position="79"/>
    </location>
</feature>
<dbReference type="Pfam" id="PF00550">
    <property type="entry name" value="PP-binding"/>
    <property type="match status" value="1"/>
</dbReference>
<proteinExistence type="predicted"/>
<protein>
    <submittedName>
        <fullName evidence="2">Phosphopantetheine-binding protein</fullName>
    </submittedName>
</protein>
<evidence type="ECO:0000259" key="1">
    <source>
        <dbReference type="PROSITE" id="PS50075"/>
    </source>
</evidence>
<organism evidence="2 3">
    <name type="scientific">Roseomonas elaeocarpi</name>
    <dbReference type="NCBI Taxonomy" id="907779"/>
    <lineage>
        <taxon>Bacteria</taxon>
        <taxon>Pseudomonadati</taxon>
        <taxon>Pseudomonadota</taxon>
        <taxon>Alphaproteobacteria</taxon>
        <taxon>Acetobacterales</taxon>
        <taxon>Roseomonadaceae</taxon>
        <taxon>Roseomonas</taxon>
    </lineage>
</organism>
<dbReference type="InterPro" id="IPR036736">
    <property type="entry name" value="ACP-like_sf"/>
</dbReference>
<reference evidence="2 3" key="1">
    <citation type="submission" date="2024-09" db="EMBL/GenBank/DDBJ databases">
        <authorList>
            <person name="Sun Q."/>
            <person name="Mori K."/>
        </authorList>
    </citation>
    <scope>NUCLEOTIDE SEQUENCE [LARGE SCALE GENOMIC DNA]</scope>
    <source>
        <strain evidence="2 3">TBRC 5777</strain>
    </source>
</reference>
<comment type="caution">
    <text evidence="2">The sequence shown here is derived from an EMBL/GenBank/DDBJ whole genome shotgun (WGS) entry which is preliminary data.</text>
</comment>
<keyword evidence="3" id="KW-1185">Reference proteome</keyword>
<dbReference type="InterPro" id="IPR009081">
    <property type="entry name" value="PP-bd_ACP"/>
</dbReference>
<dbReference type="EMBL" id="JBHLUN010000012">
    <property type="protein sequence ID" value="MFC0409899.1"/>
    <property type="molecule type" value="Genomic_DNA"/>
</dbReference>
<evidence type="ECO:0000313" key="3">
    <source>
        <dbReference type="Proteomes" id="UP001589865"/>
    </source>
</evidence>
<dbReference type="SUPFAM" id="SSF47336">
    <property type="entry name" value="ACP-like"/>
    <property type="match status" value="1"/>
</dbReference>
<accession>A0ABV6JW02</accession>